<dbReference type="Gene3D" id="2.60.40.10">
    <property type="entry name" value="Immunoglobulins"/>
    <property type="match status" value="1"/>
</dbReference>
<evidence type="ECO:0000313" key="3">
    <source>
        <dbReference type="Proteomes" id="UP000250831"/>
    </source>
</evidence>
<dbReference type="PROSITE" id="PS51257">
    <property type="entry name" value="PROKAR_LIPOPROTEIN"/>
    <property type="match status" value="1"/>
</dbReference>
<dbReference type="OrthoDB" id="1466304at2"/>
<dbReference type="InterPro" id="IPR011467">
    <property type="entry name" value="DUF1573"/>
</dbReference>
<proteinExistence type="predicted"/>
<dbReference type="PANTHER" id="PTHR37833:SF1">
    <property type="entry name" value="SIGNAL PEPTIDE PROTEIN"/>
    <property type="match status" value="1"/>
</dbReference>
<protein>
    <recommendedName>
        <fullName evidence="4">DUF1573 domain-containing protein</fullName>
    </recommendedName>
</protein>
<evidence type="ECO:0008006" key="4">
    <source>
        <dbReference type="Google" id="ProtNLM"/>
    </source>
</evidence>
<comment type="caution">
    <text evidence="2">The sequence shown here is derived from an EMBL/GenBank/DDBJ whole genome shotgun (WGS) entry which is preliminary data.</text>
</comment>
<evidence type="ECO:0000313" key="2">
    <source>
        <dbReference type="EMBL" id="PUV25104.1"/>
    </source>
</evidence>
<dbReference type="Proteomes" id="UP000250831">
    <property type="component" value="Unassembled WGS sequence"/>
</dbReference>
<dbReference type="EMBL" id="QCXX01000002">
    <property type="protein sequence ID" value="PUV25104.1"/>
    <property type="molecule type" value="Genomic_DNA"/>
</dbReference>
<dbReference type="AlphaFoldDB" id="A0A363NWD6"/>
<dbReference type="InterPro" id="IPR013783">
    <property type="entry name" value="Ig-like_fold"/>
</dbReference>
<organism evidence="2 3">
    <name type="scientific">Sphingobacterium athyrii</name>
    <dbReference type="NCBI Taxonomy" id="2152717"/>
    <lineage>
        <taxon>Bacteria</taxon>
        <taxon>Pseudomonadati</taxon>
        <taxon>Bacteroidota</taxon>
        <taxon>Sphingobacteriia</taxon>
        <taxon>Sphingobacteriales</taxon>
        <taxon>Sphingobacteriaceae</taxon>
        <taxon>Sphingobacterium</taxon>
    </lineage>
</organism>
<keyword evidence="3" id="KW-1185">Reference proteome</keyword>
<feature type="signal peptide" evidence="1">
    <location>
        <begin position="1"/>
        <end position="20"/>
    </location>
</feature>
<dbReference type="PANTHER" id="PTHR37833">
    <property type="entry name" value="LIPOPROTEIN-RELATED"/>
    <property type="match status" value="1"/>
</dbReference>
<reference evidence="2 3" key="1">
    <citation type="submission" date="2018-04" db="EMBL/GenBank/DDBJ databases">
        <title>Sphingobacterium sp. M46 Genome.</title>
        <authorList>
            <person name="Cheng J."/>
            <person name="Li Y."/>
        </authorList>
    </citation>
    <scope>NUCLEOTIDE SEQUENCE [LARGE SCALE GENOMIC DNA]</scope>
    <source>
        <strain evidence="2 3">M46</strain>
    </source>
</reference>
<keyword evidence="1" id="KW-0732">Signal</keyword>
<sequence>MKFLVLVVATFFLFSCVQNSQKSEADTIQNINTQSNAEIQFDKEKVDFGIIPQDTLVTALYQIKNIGSDTLKITDIQPDCSCTSFYVSKFKIAPNDTASVKLNINTFHKHGNIEQYTVLVTNTKKKFYSLKNTAIVN</sequence>
<evidence type="ECO:0000256" key="1">
    <source>
        <dbReference type="SAM" id="SignalP"/>
    </source>
</evidence>
<feature type="chain" id="PRO_5016688048" description="DUF1573 domain-containing protein" evidence="1">
    <location>
        <begin position="21"/>
        <end position="137"/>
    </location>
</feature>
<accession>A0A363NWD6</accession>
<dbReference type="Pfam" id="PF07610">
    <property type="entry name" value="DUF1573"/>
    <property type="match status" value="1"/>
</dbReference>
<name>A0A363NWD6_9SPHI</name>
<gene>
    <name evidence="2" type="ORF">DCO56_09185</name>
</gene>
<dbReference type="RefSeq" id="WP_108633436.1">
    <property type="nucleotide sequence ID" value="NZ_QCXX01000002.1"/>
</dbReference>